<sequence length="1295" mass="137924">MPFGFKKPSRSYAGSANAYYDPISGYPTPYDPAPRSPVGGGGVTKGYVERDDERTPSRSPVDVGRKKTVRSSRKLAAQQTESAGSSTSSRGLKQPARNHHHVHYEEPTNTPSQLMRPRSGAQSGIGKGKGKARAVQDVSVAMAGFSALDLAPPPPKSRRRTEEEEDTRDDDDWRGDQRGLAEADEDENEYHGEPNNHPPNAGYTSGDVSETEAEAESELSQDREEEAQDEEVGSDHREHAAGSSLAEASAGGSHHTVQAHARDEIRAEELVRPSLRIEQYNDHGQLTPPTSEPGHGIPRPASSVGQGMTFSAVSNSQATSYDAASPWSFHPESSAQPPALSQPLSQVRPESRSSVHSRTAAAVAAMGERIGTRGKGKDQVSRKYALAPPLYPLAGASVAERYRDQAEMELRRQVPEAEGPATPVQKASLAPPTFALQPPTPQHDLTQTPFHHSQDADVYTEPEQEQIGETPTPSSGYQLPNGPTLSSLAHSSGTAPAPVTSSDNIAPRPGSKPTSSRSSSHSTKSSRAGQFSPNRQGATQYSAPSSVAHRSASPTPPQSAVESAESSGTAPPAPMNPNQPAFLKWDPSNQRWIPVPTLASNSMPLPLQHPMRPESVMSSVSAYSQKSAVRSGQPPPQANTSGLISPNQARRQSLPTLALSPAKSIRRAPSPAMSSRSRPASPSMGPILASPIGGSGFSGVAGFNGRRMSIDPPYLMNANTLTLLPEMQEAELPPDETPRSAPHSRAPSIDGRAPVAGGHAYRSSFSSYRPRNGAMFPAGYDVNARAIEMSKASSGSRASSVYGDYVSEGEHRWQEQYGNSRATSIHEDDIPYEESEYDEQSQLGGSAYVGAPAPSMAGTQSVSGAKRRDSVKPGRESALDVMSVRGDTVQIHGLDGSEQPAGGYSSLVLPTGAYVPSDPSKATDRLDHRLLGMPHSTMSTITVSDSAGPSGRRSSLGGLRHHREAPTPAHLLADMPAPVTFSSHQAPPTKISASQVLVQVHAVALDKFDSDMVKEKAATGSGAGKWIPGRSFVGRALDVGTDVRVIMKGDIVMGLLDIRKSGCLAEYIVCDRRRLARIPLGVNLSLEEVACLPMLGVTAHRACIGQTRGSRALILNAHEGVGALAAQELSSMGLHVIAHVPIDIPGAEDDAWENGAKDVIADDAVAMINAQHESGFEFVLDTIGGRRIYDACRRVLRSNGVFVTMFGDDAEHVPSAPQVKSSMHALRRAFIKKDKKAISYVHLLPGGAEIDVSGQDTRDILELPVMALYRPKVSMVVPFERAPEAFEELASLMGK</sequence>
<evidence type="ECO:0000313" key="2">
    <source>
        <dbReference type="Proteomes" id="UP001234202"/>
    </source>
</evidence>
<organism evidence="1 2">
    <name type="scientific">Naganishia onofrii</name>
    <dbReference type="NCBI Taxonomy" id="1851511"/>
    <lineage>
        <taxon>Eukaryota</taxon>
        <taxon>Fungi</taxon>
        <taxon>Dikarya</taxon>
        <taxon>Basidiomycota</taxon>
        <taxon>Agaricomycotina</taxon>
        <taxon>Tremellomycetes</taxon>
        <taxon>Filobasidiales</taxon>
        <taxon>Filobasidiaceae</taxon>
        <taxon>Naganishia</taxon>
    </lineage>
</organism>
<dbReference type="EMBL" id="JASBWV010000004">
    <property type="protein sequence ID" value="KAJ9126561.1"/>
    <property type="molecule type" value="Genomic_DNA"/>
</dbReference>
<dbReference type="Proteomes" id="UP001234202">
    <property type="component" value="Unassembled WGS sequence"/>
</dbReference>
<keyword evidence="2" id="KW-1185">Reference proteome</keyword>
<name>A0ACC2XSE8_9TREE</name>
<evidence type="ECO:0000313" key="1">
    <source>
        <dbReference type="EMBL" id="KAJ9126561.1"/>
    </source>
</evidence>
<accession>A0ACC2XSE8</accession>
<protein>
    <submittedName>
        <fullName evidence="1">Uncharacterized protein</fullName>
    </submittedName>
</protein>
<comment type="caution">
    <text evidence="1">The sequence shown here is derived from an EMBL/GenBank/DDBJ whole genome shotgun (WGS) entry which is preliminary data.</text>
</comment>
<gene>
    <name evidence="1" type="ORF">QFC24_001589</name>
</gene>
<proteinExistence type="predicted"/>
<reference evidence="1" key="1">
    <citation type="submission" date="2023-04" db="EMBL/GenBank/DDBJ databases">
        <title>Draft Genome sequencing of Naganishia species isolated from polar environments using Oxford Nanopore Technology.</title>
        <authorList>
            <person name="Leo P."/>
            <person name="Venkateswaran K."/>
        </authorList>
    </citation>
    <scope>NUCLEOTIDE SEQUENCE</scope>
    <source>
        <strain evidence="1">DBVPG 5303</strain>
    </source>
</reference>